<dbReference type="Proteomes" id="UP000054166">
    <property type="component" value="Unassembled WGS sequence"/>
</dbReference>
<dbReference type="InParanoid" id="A0A0C3AZA4"/>
<sequence length="95" mass="10788">MSLVKAVIEQGWGRFTCAQIDLRKLKLHFYKLLIYTKMHKAPKAKATLIRCLITSITSPTAPSSIIHRMPFFLNIYLYDLAPGHQEIGAALVFLN</sequence>
<dbReference type="HOGENOM" id="CLU_2373544_0_0_1"/>
<accession>A0A0C3AZA4</accession>
<reference evidence="1 2" key="1">
    <citation type="submission" date="2014-04" db="EMBL/GenBank/DDBJ databases">
        <authorList>
            <consortium name="DOE Joint Genome Institute"/>
            <person name="Kuo A."/>
            <person name="Tarkka M."/>
            <person name="Buscot F."/>
            <person name="Kohler A."/>
            <person name="Nagy L.G."/>
            <person name="Floudas D."/>
            <person name="Copeland A."/>
            <person name="Barry K.W."/>
            <person name="Cichocki N."/>
            <person name="Veneault-Fourrey C."/>
            <person name="LaButti K."/>
            <person name="Lindquist E.A."/>
            <person name="Lipzen A."/>
            <person name="Lundell T."/>
            <person name="Morin E."/>
            <person name="Murat C."/>
            <person name="Sun H."/>
            <person name="Tunlid A."/>
            <person name="Henrissat B."/>
            <person name="Grigoriev I.V."/>
            <person name="Hibbett D.S."/>
            <person name="Martin F."/>
            <person name="Nordberg H.P."/>
            <person name="Cantor M.N."/>
            <person name="Hua S.X."/>
        </authorList>
    </citation>
    <scope>NUCLEOTIDE SEQUENCE [LARGE SCALE GENOMIC DNA]</scope>
    <source>
        <strain evidence="1 2">F 1598</strain>
    </source>
</reference>
<dbReference type="AlphaFoldDB" id="A0A0C3AZA4"/>
<reference evidence="2" key="2">
    <citation type="submission" date="2015-01" db="EMBL/GenBank/DDBJ databases">
        <title>Evolutionary Origins and Diversification of the Mycorrhizal Mutualists.</title>
        <authorList>
            <consortium name="DOE Joint Genome Institute"/>
            <consortium name="Mycorrhizal Genomics Consortium"/>
            <person name="Kohler A."/>
            <person name="Kuo A."/>
            <person name="Nagy L.G."/>
            <person name="Floudas D."/>
            <person name="Copeland A."/>
            <person name="Barry K.W."/>
            <person name="Cichocki N."/>
            <person name="Veneault-Fourrey C."/>
            <person name="LaButti K."/>
            <person name="Lindquist E.A."/>
            <person name="Lipzen A."/>
            <person name="Lundell T."/>
            <person name="Morin E."/>
            <person name="Murat C."/>
            <person name="Riley R."/>
            <person name="Ohm R."/>
            <person name="Sun H."/>
            <person name="Tunlid A."/>
            <person name="Henrissat B."/>
            <person name="Grigoriev I.V."/>
            <person name="Hibbett D.S."/>
            <person name="Martin F."/>
        </authorList>
    </citation>
    <scope>NUCLEOTIDE SEQUENCE [LARGE SCALE GENOMIC DNA]</scope>
    <source>
        <strain evidence="2">F 1598</strain>
    </source>
</reference>
<organism evidence="1 2">
    <name type="scientific">Piloderma croceum (strain F 1598)</name>
    <dbReference type="NCBI Taxonomy" id="765440"/>
    <lineage>
        <taxon>Eukaryota</taxon>
        <taxon>Fungi</taxon>
        <taxon>Dikarya</taxon>
        <taxon>Basidiomycota</taxon>
        <taxon>Agaricomycotina</taxon>
        <taxon>Agaricomycetes</taxon>
        <taxon>Agaricomycetidae</taxon>
        <taxon>Atheliales</taxon>
        <taxon>Atheliaceae</taxon>
        <taxon>Piloderma</taxon>
    </lineage>
</organism>
<name>A0A0C3AZA4_PILCF</name>
<protein>
    <submittedName>
        <fullName evidence="1">Uncharacterized protein</fullName>
    </submittedName>
</protein>
<keyword evidence="2" id="KW-1185">Reference proteome</keyword>
<evidence type="ECO:0000313" key="1">
    <source>
        <dbReference type="EMBL" id="KIM79338.1"/>
    </source>
</evidence>
<proteinExistence type="predicted"/>
<gene>
    <name evidence="1" type="ORF">PILCRDRAFT_564821</name>
</gene>
<dbReference type="EMBL" id="KN833010">
    <property type="protein sequence ID" value="KIM79338.1"/>
    <property type="molecule type" value="Genomic_DNA"/>
</dbReference>
<evidence type="ECO:0000313" key="2">
    <source>
        <dbReference type="Proteomes" id="UP000054166"/>
    </source>
</evidence>